<dbReference type="Gene3D" id="3.40.50.300">
    <property type="entry name" value="P-loop containing nucleotide triphosphate hydrolases"/>
    <property type="match status" value="1"/>
</dbReference>
<gene>
    <name evidence="5" type="ORF">NKR19_g9691</name>
</gene>
<dbReference type="PANTHER" id="PTHR10039">
    <property type="entry name" value="AMELOGENIN"/>
    <property type="match status" value="1"/>
</dbReference>
<evidence type="ECO:0000313" key="5">
    <source>
        <dbReference type="EMBL" id="KAJ9130936.1"/>
    </source>
</evidence>
<keyword evidence="6" id="KW-1185">Reference proteome</keyword>
<feature type="domain" description="Nephrocystin 3-like N-terminal" evidence="4">
    <location>
        <begin position="212"/>
        <end position="377"/>
    </location>
</feature>
<dbReference type="EMBL" id="JANBVN010000250">
    <property type="protein sequence ID" value="KAJ9130936.1"/>
    <property type="molecule type" value="Genomic_DNA"/>
</dbReference>
<evidence type="ECO:0000256" key="1">
    <source>
        <dbReference type="ARBA" id="ARBA00022737"/>
    </source>
</evidence>
<evidence type="ECO:0000256" key="2">
    <source>
        <dbReference type="SAM" id="Coils"/>
    </source>
</evidence>
<evidence type="ECO:0000259" key="3">
    <source>
        <dbReference type="Pfam" id="PF17111"/>
    </source>
</evidence>
<dbReference type="Pfam" id="PF24883">
    <property type="entry name" value="NPHP3_N"/>
    <property type="match status" value="1"/>
</dbReference>
<dbReference type="SUPFAM" id="SSF52540">
    <property type="entry name" value="P-loop containing nucleoside triphosphate hydrolases"/>
    <property type="match status" value="1"/>
</dbReference>
<evidence type="ECO:0000259" key="4">
    <source>
        <dbReference type="Pfam" id="PF24883"/>
    </source>
</evidence>
<protein>
    <submittedName>
        <fullName evidence="5">Ankyrin repeat protein</fullName>
    </submittedName>
</protein>
<dbReference type="Proteomes" id="UP001174691">
    <property type="component" value="Unassembled WGS sequence"/>
</dbReference>
<dbReference type="Pfam" id="PF17111">
    <property type="entry name" value="PigL_N"/>
    <property type="match status" value="1"/>
</dbReference>
<reference evidence="5" key="1">
    <citation type="submission" date="2022-07" db="EMBL/GenBank/DDBJ databases">
        <title>Fungi with potential for degradation of polypropylene.</title>
        <authorList>
            <person name="Gostincar C."/>
        </authorList>
    </citation>
    <scope>NUCLEOTIDE SEQUENCE</scope>
    <source>
        <strain evidence="5">EXF-13287</strain>
    </source>
</reference>
<sequence>MADPLGMAASIAGIISLADILFRNVYKYVRAARDAKSEIQTLADEVNTLSTLLRSLEALASDLEAEGDAFDPTLRNHYLNHCRATLDRVEKRVKKGIVSFSAKSSKLDGLVRQLKWPFSASETKEIMVELSRHKQTITAAMSADSIRKLQLCLSKVDDQAKSISDMAEVVKRIGITTQIAVDHEKEKILDYFIRVDPQPNLEMSIKLRHPMTGLWLTESPAFIQWLESPGSKLWLSGIPGAGKTVLAGAVVQDALSRSCAEPNVAVGFFFCDYKSPLTWDIANILGAVASQLARQKDEAFGVLQDYYHELHPQNGLKKNPDPSELRARIIKMSQLFDQVIIIVDGLDECGDNTDDVVEVLSELGEYTTGMSMALFSRDHDSIRGYLQADFEHLEIAAHTDDVRLYVKKKSWILSLAGLKECSAGWPVS</sequence>
<comment type="caution">
    <text evidence="5">The sequence shown here is derived from an EMBL/GenBank/DDBJ whole genome shotgun (WGS) entry which is preliminary data.</text>
</comment>
<dbReference type="PANTHER" id="PTHR10039:SF15">
    <property type="entry name" value="NACHT DOMAIN-CONTAINING PROTEIN"/>
    <property type="match status" value="1"/>
</dbReference>
<dbReference type="InterPro" id="IPR027417">
    <property type="entry name" value="P-loop_NTPase"/>
</dbReference>
<name>A0AA38R295_9PEZI</name>
<organism evidence="5 6">
    <name type="scientific">Coniochaeta hoffmannii</name>
    <dbReference type="NCBI Taxonomy" id="91930"/>
    <lineage>
        <taxon>Eukaryota</taxon>
        <taxon>Fungi</taxon>
        <taxon>Dikarya</taxon>
        <taxon>Ascomycota</taxon>
        <taxon>Pezizomycotina</taxon>
        <taxon>Sordariomycetes</taxon>
        <taxon>Sordariomycetidae</taxon>
        <taxon>Coniochaetales</taxon>
        <taxon>Coniochaetaceae</taxon>
        <taxon>Coniochaeta</taxon>
    </lineage>
</organism>
<keyword evidence="1" id="KW-0677">Repeat</keyword>
<feature type="coiled-coil region" evidence="2">
    <location>
        <begin position="32"/>
        <end position="66"/>
    </location>
</feature>
<dbReference type="InterPro" id="IPR056884">
    <property type="entry name" value="NPHP3-like_N"/>
</dbReference>
<keyword evidence="2" id="KW-0175">Coiled coil</keyword>
<accession>A0AA38R295</accession>
<feature type="domain" description="Azaphilone pigments biosynthesis cluster protein L N-terminal" evidence="3">
    <location>
        <begin position="2"/>
        <end position="164"/>
    </location>
</feature>
<dbReference type="InterPro" id="IPR031348">
    <property type="entry name" value="PigL_N"/>
</dbReference>
<evidence type="ECO:0000313" key="6">
    <source>
        <dbReference type="Proteomes" id="UP001174691"/>
    </source>
</evidence>
<proteinExistence type="predicted"/>
<dbReference type="AlphaFoldDB" id="A0AA38R295"/>